<feature type="transmembrane region" description="Helical" evidence="5">
    <location>
        <begin position="6"/>
        <end position="24"/>
    </location>
</feature>
<reference evidence="6" key="1">
    <citation type="journal article" date="2022" name="Arch. Microbiol.">
        <title>Thiomicrorhabdus immobilis sp. nov., a mesophilic sulfur-oxidizing bacterium isolated from sediment of a brackish lake in northern Japan.</title>
        <authorList>
            <person name="Kojima H."/>
            <person name="Mochizuki J."/>
            <person name="Kanda M."/>
            <person name="Watanabe T."/>
            <person name="Fukui M."/>
        </authorList>
    </citation>
    <scope>NUCLEOTIDE SEQUENCE</scope>
    <source>
        <strain evidence="6">Am19</strain>
    </source>
</reference>
<evidence type="ECO:0000313" key="7">
    <source>
        <dbReference type="Proteomes" id="UP001054820"/>
    </source>
</evidence>
<dbReference type="Proteomes" id="UP001054820">
    <property type="component" value="Chromosome"/>
</dbReference>
<dbReference type="NCBIfam" id="NF001325">
    <property type="entry name" value="PRK00259.1-3"/>
    <property type="match status" value="1"/>
</dbReference>
<evidence type="ECO:0000313" key="6">
    <source>
        <dbReference type="EMBL" id="BCN93387.1"/>
    </source>
</evidence>
<keyword evidence="2 5" id="KW-0812">Transmembrane</keyword>
<dbReference type="PANTHER" id="PTHR36917:SF1">
    <property type="entry name" value="INNER MEMBRANE-SPANNING PROTEIN YCIB"/>
    <property type="match status" value="1"/>
</dbReference>
<dbReference type="EMBL" id="AP024202">
    <property type="protein sequence ID" value="BCN93387.1"/>
    <property type="molecule type" value="Genomic_DNA"/>
</dbReference>
<evidence type="ECO:0000256" key="5">
    <source>
        <dbReference type="HAMAP-Rule" id="MF_00189"/>
    </source>
</evidence>
<evidence type="ECO:0000256" key="3">
    <source>
        <dbReference type="ARBA" id="ARBA00022989"/>
    </source>
</evidence>
<accession>A0ABM7MDF3</accession>
<feature type="transmembrane region" description="Helical" evidence="5">
    <location>
        <begin position="98"/>
        <end position="121"/>
    </location>
</feature>
<dbReference type="PANTHER" id="PTHR36917">
    <property type="entry name" value="INTRACELLULAR SEPTATION PROTEIN A-RELATED"/>
    <property type="match status" value="1"/>
</dbReference>
<sequence length="190" mass="21825">MYDIYTATAVIIVASIAQVAYFYLKHKRVEKMHVITLVLILVLGGLTLVLQDEDFIKWKPTIVNWGFALVFLGSHYIGQKPIVERMMSQAISLPEAIWLRLSWLWIVFFIVSGITNLYVAFNYDTDTWVNFKLFGLMGMTLVFIIIQGLYISQYIQESDSEAEANALQEGHTEDQLIENLSHNQAENKKD</sequence>
<comment type="similarity">
    <text evidence="5">Belongs to the YciB family.</text>
</comment>
<feature type="transmembrane region" description="Helical" evidence="5">
    <location>
        <begin position="133"/>
        <end position="151"/>
    </location>
</feature>
<organism evidence="6 7">
    <name type="scientific">Thiomicrorhabdus immobilis</name>
    <dbReference type="NCBI Taxonomy" id="2791037"/>
    <lineage>
        <taxon>Bacteria</taxon>
        <taxon>Pseudomonadati</taxon>
        <taxon>Pseudomonadota</taxon>
        <taxon>Gammaproteobacteria</taxon>
        <taxon>Thiotrichales</taxon>
        <taxon>Piscirickettsiaceae</taxon>
        <taxon>Thiomicrorhabdus</taxon>
    </lineage>
</organism>
<evidence type="ECO:0000256" key="2">
    <source>
        <dbReference type="ARBA" id="ARBA00022692"/>
    </source>
</evidence>
<dbReference type="Pfam" id="PF04279">
    <property type="entry name" value="IspA"/>
    <property type="match status" value="1"/>
</dbReference>
<name>A0ABM7MDF3_9GAMM</name>
<keyword evidence="1 5" id="KW-1003">Cell membrane</keyword>
<comment type="subcellular location">
    <subcellularLocation>
        <location evidence="5">Cell inner membrane</location>
        <topology evidence="5">Multi-pass membrane protein</topology>
    </subcellularLocation>
</comment>
<keyword evidence="5" id="KW-0997">Cell inner membrane</keyword>
<dbReference type="NCBIfam" id="TIGR00997">
    <property type="entry name" value="ispZ"/>
    <property type="match status" value="1"/>
</dbReference>
<keyword evidence="4 5" id="KW-0472">Membrane</keyword>
<proteinExistence type="inferred from homology"/>
<dbReference type="InterPro" id="IPR006008">
    <property type="entry name" value="YciB"/>
</dbReference>
<evidence type="ECO:0000256" key="4">
    <source>
        <dbReference type="ARBA" id="ARBA00023136"/>
    </source>
</evidence>
<comment type="function">
    <text evidence="5">Plays a role in cell envelope biogenesis, maintenance of cell envelope integrity and membrane homeostasis.</text>
</comment>
<gene>
    <name evidence="5" type="primary">yciB</name>
    <name evidence="6" type="ORF">THMIRHAM_11720</name>
</gene>
<keyword evidence="7" id="KW-1185">Reference proteome</keyword>
<feature type="transmembrane region" description="Helical" evidence="5">
    <location>
        <begin position="62"/>
        <end position="78"/>
    </location>
</feature>
<keyword evidence="3 5" id="KW-1133">Transmembrane helix</keyword>
<protein>
    <recommendedName>
        <fullName evidence="5">Inner membrane-spanning protein YciB</fullName>
    </recommendedName>
</protein>
<feature type="transmembrane region" description="Helical" evidence="5">
    <location>
        <begin position="31"/>
        <end position="50"/>
    </location>
</feature>
<dbReference type="HAMAP" id="MF_00189">
    <property type="entry name" value="YciB"/>
    <property type="match status" value="1"/>
</dbReference>
<evidence type="ECO:0000256" key="1">
    <source>
        <dbReference type="ARBA" id="ARBA00022475"/>
    </source>
</evidence>